<organism evidence="1 2">
    <name type="scientific">Candidatus Nitrohelix vancouverensis</name>
    <dbReference type="NCBI Taxonomy" id="2705534"/>
    <lineage>
        <taxon>Bacteria</taxon>
        <taxon>Pseudomonadati</taxon>
        <taxon>Nitrospinota/Tectimicrobiota group</taxon>
        <taxon>Nitrospinota</taxon>
        <taxon>Nitrospinia</taxon>
        <taxon>Nitrospinales</taxon>
        <taxon>Nitrospinaceae</taxon>
        <taxon>Candidatus Nitrohelix</taxon>
    </lineage>
</organism>
<name>A0A7T0G3H8_9BACT</name>
<dbReference type="Proteomes" id="UP000594464">
    <property type="component" value="Chromosome"/>
</dbReference>
<gene>
    <name evidence="1" type="ORF">G3M78_08210</name>
</gene>
<proteinExistence type="predicted"/>
<dbReference type="AlphaFoldDB" id="A0A7T0G3H8"/>
<evidence type="ECO:0000313" key="2">
    <source>
        <dbReference type="Proteomes" id="UP000594464"/>
    </source>
</evidence>
<accession>A0A7T0G3H8</accession>
<evidence type="ECO:0000313" key="1">
    <source>
        <dbReference type="EMBL" id="QPJ65374.1"/>
    </source>
</evidence>
<reference evidence="2" key="1">
    <citation type="submission" date="2020-02" db="EMBL/GenBank/DDBJ databases">
        <title>Genomic and physiological characterization of two novel Nitrospinaceae genera.</title>
        <authorList>
            <person name="Mueller A.J."/>
            <person name="Jung M.-Y."/>
            <person name="Strachan C.R."/>
            <person name="Herbold C.W."/>
            <person name="Kirkegaard R.H."/>
            <person name="Daims H."/>
        </authorList>
    </citation>
    <scope>NUCLEOTIDE SEQUENCE [LARGE SCALE GENOMIC DNA]</scope>
</reference>
<dbReference type="EMBL" id="CP048620">
    <property type="protein sequence ID" value="QPJ65374.1"/>
    <property type="molecule type" value="Genomic_DNA"/>
</dbReference>
<sequence length="84" mass="9896">MNKDQKYLNKMMKKLARGINKKLWFKLFAPEFYGPNQGACCEDCLLYKEFGCRDEVPPELCIENQTTHFIFSHLMEKAEEEGDI</sequence>
<protein>
    <submittedName>
        <fullName evidence="1">Uncharacterized protein</fullName>
    </submittedName>
</protein>
<dbReference type="KEGG" id="nva:G3M78_08210"/>